<reference evidence="2 5" key="2">
    <citation type="submission" date="2021-01" db="EMBL/GenBank/DDBJ databases">
        <title>FDA dAtabase for Regulatory Grade micrObial Sequences (FDA-ARGOS): Supporting development and validation of Infectious Disease Dx tests.</title>
        <authorList>
            <person name="Sproer C."/>
            <person name="Gronow S."/>
            <person name="Severitt S."/>
            <person name="Schroder I."/>
            <person name="Tallon L."/>
            <person name="Sadzewicz L."/>
            <person name="Zhao X."/>
            <person name="Boylan J."/>
            <person name="Ott S."/>
            <person name="Bowen H."/>
            <person name="Vavikolanu K."/>
            <person name="Mehta A."/>
            <person name="Aluvathingal J."/>
            <person name="Nadendla S."/>
            <person name="Lowell S."/>
            <person name="Myers T."/>
            <person name="Yan Y."/>
            <person name="Sichtig H."/>
        </authorList>
    </citation>
    <scope>NUCLEOTIDE SEQUENCE [LARGE SCALE GENOMIC DNA]</scope>
    <source>
        <strain evidence="2 5">FDAARGOS_1148</strain>
    </source>
</reference>
<keyword evidence="1" id="KW-0812">Transmembrane</keyword>
<keyword evidence="1" id="KW-1133">Transmembrane helix</keyword>
<dbReference type="Proteomes" id="UP000293854">
    <property type="component" value="Unassembled WGS sequence"/>
</dbReference>
<feature type="transmembrane region" description="Helical" evidence="1">
    <location>
        <begin position="30"/>
        <end position="48"/>
    </location>
</feature>
<evidence type="ECO:0000313" key="5">
    <source>
        <dbReference type="Proteomes" id="UP000595942"/>
    </source>
</evidence>
<dbReference type="Proteomes" id="UP000595942">
    <property type="component" value="Chromosome"/>
</dbReference>
<dbReference type="AlphaFoldDB" id="A0A143PDT0"/>
<dbReference type="GeneID" id="93726185"/>
<reference evidence="3 4" key="1">
    <citation type="submission" date="2018-11" db="EMBL/GenBank/DDBJ databases">
        <title>Genomic profiling of Staphylococcus species from a Poultry farm system in KwaZulu-Natal, South Africa.</title>
        <authorList>
            <person name="Amoako D.G."/>
            <person name="Somboro A.M."/>
            <person name="Abia A.L.K."/>
            <person name="Bester L.A."/>
            <person name="Essack S.Y."/>
        </authorList>
    </citation>
    <scope>NUCLEOTIDE SEQUENCE [LARGE SCALE GENOMIC DNA]</scope>
    <source>
        <strain evidence="3 4">SA11</strain>
    </source>
</reference>
<dbReference type="RefSeq" id="WP_047132810.1">
    <property type="nucleotide sequence ID" value="NZ_CP015114.1"/>
</dbReference>
<protein>
    <submittedName>
        <fullName evidence="3">Uncharacterized protein</fullName>
    </submittedName>
</protein>
<feature type="transmembrane region" description="Helical" evidence="1">
    <location>
        <begin position="7"/>
        <end position="24"/>
    </location>
</feature>
<dbReference type="EMBL" id="RQTE01000403">
    <property type="protein sequence ID" value="RZH99829.1"/>
    <property type="molecule type" value="Genomic_DNA"/>
</dbReference>
<keyword evidence="5" id="KW-1185">Reference proteome</keyword>
<sequence>MKHLTKIFVVIAILSFLVSVYFQTTHQESSGIKLMLAAIMFMICAFISRNNDRRKKERDIQNKKK</sequence>
<dbReference type="KEGG" id="scv:A4G25_12525"/>
<dbReference type="EMBL" id="CP068073">
    <property type="protein sequence ID" value="QQS83827.1"/>
    <property type="molecule type" value="Genomic_DNA"/>
</dbReference>
<evidence type="ECO:0000313" key="2">
    <source>
        <dbReference type="EMBL" id="QQS83827.1"/>
    </source>
</evidence>
<evidence type="ECO:0000313" key="4">
    <source>
        <dbReference type="Proteomes" id="UP000293854"/>
    </source>
</evidence>
<dbReference type="OrthoDB" id="2411905at2"/>
<accession>A0A143PDT0</accession>
<evidence type="ECO:0000256" key="1">
    <source>
        <dbReference type="SAM" id="Phobius"/>
    </source>
</evidence>
<name>A0A143PDT0_9STAP</name>
<proteinExistence type="predicted"/>
<gene>
    <name evidence="3" type="ORF">EIG99_13200</name>
    <name evidence="2" type="ORF">I6J05_05940</name>
</gene>
<dbReference type="NCBIfam" id="NF047566">
    <property type="entry name" value="SE1626_fam"/>
    <property type="match status" value="1"/>
</dbReference>
<keyword evidence="1" id="KW-0472">Membrane</keyword>
<organism evidence="3 4">
    <name type="scientific">Staphylococcus condimenti</name>
    <dbReference type="NCBI Taxonomy" id="70255"/>
    <lineage>
        <taxon>Bacteria</taxon>
        <taxon>Bacillati</taxon>
        <taxon>Bacillota</taxon>
        <taxon>Bacilli</taxon>
        <taxon>Bacillales</taxon>
        <taxon>Staphylococcaceae</taxon>
        <taxon>Staphylococcus</taxon>
    </lineage>
</organism>
<evidence type="ECO:0000313" key="3">
    <source>
        <dbReference type="EMBL" id="RZH99829.1"/>
    </source>
</evidence>